<dbReference type="InParanoid" id="A0A6J2PFI6"/>
<dbReference type="OrthoDB" id="329227at2759"/>
<dbReference type="PANTHER" id="PTHR38004:SF1">
    <property type="entry name" value="PROLINE-RICH PROTEIN 33"/>
    <property type="match status" value="1"/>
</dbReference>
<dbReference type="PANTHER" id="PTHR38004">
    <property type="entry name" value="PROLINE-RICH PROTEIN 33"/>
    <property type="match status" value="1"/>
</dbReference>
<evidence type="ECO:0000313" key="3">
    <source>
        <dbReference type="RefSeq" id="XP_029284360.1"/>
    </source>
</evidence>
<dbReference type="KEGG" id="cgob:115006321"/>
<dbReference type="AlphaFoldDB" id="A0A6J2PFI6"/>
<organism evidence="2 3">
    <name type="scientific">Cottoperca gobio</name>
    <name type="common">Frogmouth</name>
    <name type="synonym">Aphritis gobio</name>
    <dbReference type="NCBI Taxonomy" id="56716"/>
    <lineage>
        <taxon>Eukaryota</taxon>
        <taxon>Metazoa</taxon>
        <taxon>Chordata</taxon>
        <taxon>Craniata</taxon>
        <taxon>Vertebrata</taxon>
        <taxon>Euteleostomi</taxon>
        <taxon>Actinopterygii</taxon>
        <taxon>Neopterygii</taxon>
        <taxon>Teleostei</taxon>
        <taxon>Neoteleostei</taxon>
        <taxon>Acanthomorphata</taxon>
        <taxon>Eupercaria</taxon>
        <taxon>Perciformes</taxon>
        <taxon>Notothenioidei</taxon>
        <taxon>Bovichtidae</taxon>
        <taxon>Cottoperca</taxon>
    </lineage>
</organism>
<gene>
    <name evidence="3" type="primary">LOC115006321</name>
</gene>
<name>A0A6J2PFI6_COTGO</name>
<keyword evidence="2" id="KW-1185">Reference proteome</keyword>
<evidence type="ECO:0000313" key="2">
    <source>
        <dbReference type="Proteomes" id="UP000504630"/>
    </source>
</evidence>
<evidence type="ECO:0000256" key="1">
    <source>
        <dbReference type="SAM" id="MobiDB-lite"/>
    </source>
</evidence>
<dbReference type="RefSeq" id="XP_029284360.1">
    <property type="nucleotide sequence ID" value="XM_029428500.1"/>
</dbReference>
<feature type="region of interest" description="Disordered" evidence="1">
    <location>
        <begin position="1"/>
        <end position="86"/>
    </location>
</feature>
<reference evidence="3" key="1">
    <citation type="submission" date="2025-08" db="UniProtKB">
        <authorList>
            <consortium name="RefSeq"/>
        </authorList>
    </citation>
    <scope>IDENTIFICATION</scope>
</reference>
<feature type="region of interest" description="Disordered" evidence="1">
    <location>
        <begin position="408"/>
        <end position="437"/>
    </location>
</feature>
<accession>A0A6J2PFI6</accession>
<feature type="compositionally biased region" description="Basic residues" evidence="1">
    <location>
        <begin position="35"/>
        <end position="46"/>
    </location>
</feature>
<dbReference type="GeneID" id="115006321"/>
<dbReference type="Proteomes" id="UP000504630">
    <property type="component" value="Chromosome 3"/>
</dbReference>
<proteinExistence type="predicted"/>
<protein>
    <submittedName>
        <fullName evidence="3">Uncharacterized protein LOC115006321 isoform X1</fullName>
    </submittedName>
</protein>
<feature type="region of interest" description="Disordered" evidence="1">
    <location>
        <begin position="246"/>
        <end position="286"/>
    </location>
</feature>
<sequence length="1089" mass="117454">MLMEVGYSNGIEPDLSQQYPPPLLPKPGKDNARLQKLKKKRAKKKCSISQTPVPFRSCLSPVNEASTDLEHSDQSSPPRTPDSVYIADPSVSSFPFDSFYDHSASAFPHPQICPYDKTGSLPPQSYIAQIKTTEEQVAPLYECSSFLFDDVTPFMMPHSVSPPPSPPEQVPGSPLPSAFNINMTPNFHGSVTTVPPVAVLQSSTKISTHSLTLSPAAPNSDPGPAPSLVADLPCFPALLSASNTQTEQFIPSQRETNCSSKDNPQSQTASWTARPTSNGNFVPSQMSPEITASKISLVEAVKETRPDATQSRIYTSKATFYEISKPPSIKDLTVINQAYQGESLSDIHRKKPAVSVVKTDQKLNVSMSHCGRPKTPSCTPARVSTPFIEISKPNPLLFAAFNSSHGLHAPAVPNEPPKQKSLIQTSGTSKPPAATKELNQRENFKEIEIQNTQRSTINLSFDNTEPYPRENLASSMTTLVSAVVKPTLIEPVSPKLQTIQGSESEASSLPKVPSFLSNVPKITNFNPMPVMQAPQSPSPLSPLYWPPVVDARKSLSSLLESQMSLATSKPKSRSTYYGLTPSEYAAYGGIRTIASHYSPALLRGNETTLNKTQSDVAVDGADLSKPDATKQLNGHQDIPSSMEVSAENILQPTRDSEIPAERTVTHSKDVLENHSEAQSIGIQTLKTSKVDTIKPEFLLGLAQQTMQQSTSDVSTPKASFSEAPIPMPKAGEVHTQNAALLYIEATLNMTPCLTDSNSLSSCSSPFVKVDPNAETKHSTKGIAAIEKGCNLEKTPTKVECKVTNAKQQKRRVKIAPLQSYKTANGVSPSTANDLNVQLTAKPFDLADHKKRVVQSPVTVLEPKYSGTTITNGEFILGIQQATKLVSETPLPSKVAAEAILHKQREEVKQHFKASSGVTLPDKTNLGNILPSVTANTECTLDKTNTELKFSNILSKESIIATTGSILPHEPVTASVCSAHYNICTVSAAVQSTTNTQQLSTETKIHKNSQAVGNKIHLPGEGLSLKSSQVPSVPNTPAVNANLVRKPSTDTKIPDFSITATKLPNNSGTKFPLDMDLQCACKRALKANQN</sequence>